<feature type="domain" description="Peptidase M28" evidence="5">
    <location>
        <begin position="401"/>
        <end position="603"/>
    </location>
</feature>
<reference evidence="6 7" key="1">
    <citation type="submission" date="2020-04" db="EMBL/GenBank/DDBJ databases">
        <authorList>
            <person name="Laetsch R D."/>
            <person name="Stevens L."/>
            <person name="Kumar S."/>
            <person name="Blaxter L. M."/>
        </authorList>
    </citation>
    <scope>NUCLEOTIDE SEQUENCE [LARGE SCALE GENOMIC DNA]</scope>
</reference>
<dbReference type="Pfam" id="PF04389">
    <property type="entry name" value="Peptidase_M28"/>
    <property type="match status" value="1"/>
</dbReference>
<evidence type="ECO:0000259" key="4">
    <source>
        <dbReference type="Pfam" id="PF04253"/>
    </source>
</evidence>
<dbReference type="SUPFAM" id="SSF52025">
    <property type="entry name" value="PA domain"/>
    <property type="match status" value="1"/>
</dbReference>
<comment type="caution">
    <text evidence="6">The sequence shown here is derived from an EMBL/GenBank/DDBJ whole genome shotgun (WGS) entry which is preliminary data.</text>
</comment>
<evidence type="ECO:0000313" key="7">
    <source>
        <dbReference type="Proteomes" id="UP000494206"/>
    </source>
</evidence>
<dbReference type="SUPFAM" id="SSF47672">
    <property type="entry name" value="Transferrin receptor-like dimerisation domain"/>
    <property type="match status" value="1"/>
</dbReference>
<dbReference type="PANTHER" id="PTHR10404:SF46">
    <property type="entry name" value="VACUOLAR PROTEIN SORTING-ASSOCIATED PROTEIN 70"/>
    <property type="match status" value="1"/>
</dbReference>
<keyword evidence="2" id="KW-0812">Transmembrane</keyword>
<dbReference type="Proteomes" id="UP000494206">
    <property type="component" value="Unassembled WGS sequence"/>
</dbReference>
<name>A0A8S1FBF9_9PELO</name>
<dbReference type="Pfam" id="PF02225">
    <property type="entry name" value="PA"/>
    <property type="match status" value="1"/>
</dbReference>
<dbReference type="InterPro" id="IPR007484">
    <property type="entry name" value="Peptidase_M28"/>
</dbReference>
<dbReference type="InterPro" id="IPR046450">
    <property type="entry name" value="PA_dom_sf"/>
</dbReference>
<comment type="similarity">
    <text evidence="1">Belongs to the peptidase M28 family. M28B subfamily.</text>
</comment>
<dbReference type="OrthoDB" id="5841748at2759"/>
<organism evidence="6 7">
    <name type="scientific">Caenorhabditis bovis</name>
    <dbReference type="NCBI Taxonomy" id="2654633"/>
    <lineage>
        <taxon>Eukaryota</taxon>
        <taxon>Metazoa</taxon>
        <taxon>Ecdysozoa</taxon>
        <taxon>Nematoda</taxon>
        <taxon>Chromadorea</taxon>
        <taxon>Rhabditida</taxon>
        <taxon>Rhabditina</taxon>
        <taxon>Rhabditomorpha</taxon>
        <taxon>Rhabditoidea</taxon>
        <taxon>Rhabditidae</taxon>
        <taxon>Peloderinae</taxon>
        <taxon>Caenorhabditis</taxon>
    </lineage>
</organism>
<sequence length="794" mass="89580">MIPIQNEIHGFLPELKEADEISNSPSRTSENEHLLHKRISASEKISNIQKYICIAFILLLVILSSIIFCGMYYVVSDCSSKTLGHNFWDQEVKEDIEKLNAISRQLSFEIKADNIRRNMDTLAKSAHIAGTREQSHIMHYLAQQYANLGLSVKVYNYTVLLNYPQISVPNIVEVRDGDGEWATMSFGRGTPLGAEMAINEQQDVRSQQWWNAYSANGTAEGQIVFCNYGTKTDYDHLAQLGVVVRGRIALIRYGGIKRSEKVRLAQNHGMTAVIFFSDPTHYTTINQTNVFPESVYLPGDDAQRGSVLASPGDPLTPLLPSLIYTHREETEASARVKGVLPSIPVTPIGYNDAKRIMDLMDGDPVPNFEWRGGLNSVYRVTGEKHFRVTVNSRFLHRTISNVIATLRGSEEPDKWIIVGNHVDAWGNGAVDPISGTSTQLEMARAITKIFKEVAPKRTIVFCHWDAEEYGLIGSTEWVEEMQHVLHRRAVAYINVDHVAGTVTPDVKSVPLLYRAIVSAAKRTKQLNTLERTLGRTKLFDSWRHYRGKGPILGDRGVPDIGLPTSGSDYQRFISFLGIPAADLKMENRPGTSYPLYHTMYETPWMVNTLMDPSFESFVTVGNFWMELVHRLANSLIIPFDVVDYGTVISSLVQRTESHLNHLNLTRSIPTINDQLVLLKDALKRLQIVAHDFHQIVNDIQIGLKTSTRSEIEVLNNRLQEIERCFIDWTQGNQLNRHLIFAQSQHSPHINYLSQIQDSAKEFSRFGRASDSQKLSLAFSKLHLAIESVIKVLTL</sequence>
<dbReference type="EMBL" id="CADEPM010000010">
    <property type="protein sequence ID" value="CAB3410485.1"/>
    <property type="molecule type" value="Genomic_DNA"/>
</dbReference>
<dbReference type="SUPFAM" id="SSF53187">
    <property type="entry name" value="Zn-dependent exopeptidases"/>
    <property type="match status" value="1"/>
</dbReference>
<dbReference type="InterPro" id="IPR036757">
    <property type="entry name" value="TFR-like_dimer_dom_sf"/>
</dbReference>
<protein>
    <submittedName>
        <fullName evidence="6">Uncharacterized protein</fullName>
    </submittedName>
</protein>
<keyword evidence="2" id="KW-1133">Transmembrane helix</keyword>
<feature type="domain" description="PA" evidence="3">
    <location>
        <begin position="221"/>
        <end position="298"/>
    </location>
</feature>
<keyword evidence="2" id="KW-0472">Membrane</keyword>
<dbReference type="Pfam" id="PF04253">
    <property type="entry name" value="TFR_dimer"/>
    <property type="match status" value="1"/>
</dbReference>
<dbReference type="AlphaFoldDB" id="A0A8S1FBF9"/>
<dbReference type="Gene3D" id="3.50.30.30">
    <property type="match status" value="1"/>
</dbReference>
<dbReference type="InterPro" id="IPR003137">
    <property type="entry name" value="PA_domain"/>
</dbReference>
<dbReference type="CDD" id="cd02121">
    <property type="entry name" value="PA_GCPII_like"/>
    <property type="match status" value="1"/>
</dbReference>
<dbReference type="Gene3D" id="1.20.930.40">
    <property type="entry name" value="Transferrin receptor-like, dimerisation domain"/>
    <property type="match status" value="1"/>
</dbReference>
<keyword evidence="7" id="KW-1185">Reference proteome</keyword>
<evidence type="ECO:0000256" key="1">
    <source>
        <dbReference type="ARBA" id="ARBA00005634"/>
    </source>
</evidence>
<evidence type="ECO:0000259" key="3">
    <source>
        <dbReference type="Pfam" id="PF02225"/>
    </source>
</evidence>
<gene>
    <name evidence="6" type="ORF">CBOVIS_LOCUS12006</name>
</gene>
<dbReference type="Gene3D" id="3.40.630.10">
    <property type="entry name" value="Zn peptidases"/>
    <property type="match status" value="1"/>
</dbReference>
<evidence type="ECO:0000313" key="6">
    <source>
        <dbReference type="EMBL" id="CAB3410485.1"/>
    </source>
</evidence>
<dbReference type="FunFam" id="3.40.630.10:FF:000101">
    <property type="entry name" value="N-acetylated alpha-linked acidic dipeptidase like 1"/>
    <property type="match status" value="1"/>
</dbReference>
<dbReference type="InterPro" id="IPR007365">
    <property type="entry name" value="TFR-like_dimer_dom"/>
</dbReference>
<dbReference type="PANTHER" id="PTHR10404">
    <property type="entry name" value="N-ACETYLATED-ALPHA-LINKED ACIDIC DIPEPTIDASE"/>
    <property type="match status" value="1"/>
</dbReference>
<accession>A0A8S1FBF9</accession>
<evidence type="ECO:0000259" key="5">
    <source>
        <dbReference type="Pfam" id="PF04389"/>
    </source>
</evidence>
<feature type="transmembrane region" description="Helical" evidence="2">
    <location>
        <begin position="51"/>
        <end position="75"/>
    </location>
</feature>
<dbReference type="GO" id="GO:0004180">
    <property type="term" value="F:carboxypeptidase activity"/>
    <property type="evidence" value="ECO:0007669"/>
    <property type="project" value="TreeGrafter"/>
</dbReference>
<proteinExistence type="inferred from homology"/>
<feature type="domain" description="Transferrin receptor-like dimerisation" evidence="4">
    <location>
        <begin position="678"/>
        <end position="791"/>
    </location>
</feature>
<evidence type="ECO:0000256" key="2">
    <source>
        <dbReference type="SAM" id="Phobius"/>
    </source>
</evidence>
<dbReference type="InterPro" id="IPR039373">
    <property type="entry name" value="Peptidase_M28B"/>
</dbReference>